<evidence type="ECO:0008006" key="12">
    <source>
        <dbReference type="Google" id="ProtNLM"/>
    </source>
</evidence>
<dbReference type="InterPro" id="IPR019791">
    <property type="entry name" value="Haem_peroxidase_animal"/>
</dbReference>
<comment type="caution">
    <text evidence="10">The sequence shown here is derived from an EMBL/GenBank/DDBJ whole genome shotgun (WGS) entry which is preliminary data.</text>
</comment>
<keyword evidence="2" id="KW-0964">Secreted</keyword>
<protein>
    <recommendedName>
        <fullName evidence="12">Peroxidase</fullName>
    </recommendedName>
</protein>
<evidence type="ECO:0000256" key="8">
    <source>
        <dbReference type="SAM" id="MobiDB-lite"/>
    </source>
</evidence>
<comment type="subcellular location">
    <subcellularLocation>
        <location evidence="1">Secreted</location>
    </subcellularLocation>
</comment>
<keyword evidence="9" id="KW-1133">Transmembrane helix</keyword>
<keyword evidence="6 7" id="KW-0408">Iron</keyword>
<dbReference type="GO" id="GO:0004601">
    <property type="term" value="F:peroxidase activity"/>
    <property type="evidence" value="ECO:0007669"/>
    <property type="project" value="UniProtKB-KW"/>
</dbReference>
<dbReference type="FunFam" id="1.10.640.10:FF:000003">
    <property type="entry name" value="chorion peroxidase"/>
    <property type="match status" value="1"/>
</dbReference>
<keyword evidence="3" id="KW-0575">Peroxidase</keyword>
<organism evidence="10 11">
    <name type="scientific">Megalurothrips usitatus</name>
    <name type="common">bean blossom thrips</name>
    <dbReference type="NCBI Taxonomy" id="439358"/>
    <lineage>
        <taxon>Eukaryota</taxon>
        <taxon>Metazoa</taxon>
        <taxon>Ecdysozoa</taxon>
        <taxon>Arthropoda</taxon>
        <taxon>Hexapoda</taxon>
        <taxon>Insecta</taxon>
        <taxon>Pterygota</taxon>
        <taxon>Neoptera</taxon>
        <taxon>Paraneoptera</taxon>
        <taxon>Thysanoptera</taxon>
        <taxon>Terebrantia</taxon>
        <taxon>Thripoidea</taxon>
        <taxon>Thripidae</taxon>
        <taxon>Megalurothrips</taxon>
    </lineage>
</organism>
<keyword evidence="5" id="KW-0732">Signal</keyword>
<evidence type="ECO:0000256" key="9">
    <source>
        <dbReference type="SAM" id="Phobius"/>
    </source>
</evidence>
<dbReference type="GO" id="GO:0006979">
    <property type="term" value="P:response to oxidative stress"/>
    <property type="evidence" value="ECO:0007669"/>
    <property type="project" value="InterPro"/>
</dbReference>
<feature type="binding site" description="axial binding residue" evidence="7">
    <location>
        <position position="571"/>
    </location>
    <ligand>
        <name>heme b</name>
        <dbReference type="ChEBI" id="CHEBI:60344"/>
    </ligand>
    <ligandPart>
        <name>Fe</name>
        <dbReference type="ChEBI" id="CHEBI:18248"/>
    </ligandPart>
</feature>
<evidence type="ECO:0000256" key="4">
    <source>
        <dbReference type="ARBA" id="ARBA00022617"/>
    </source>
</evidence>
<dbReference type="CDD" id="cd09823">
    <property type="entry name" value="peroxinectin_like"/>
    <property type="match status" value="1"/>
</dbReference>
<accession>A0AAV7X310</accession>
<feature type="compositionally biased region" description="Basic and acidic residues" evidence="8">
    <location>
        <begin position="1522"/>
        <end position="1531"/>
    </location>
</feature>
<name>A0AAV7X310_9NEOP</name>
<dbReference type="GO" id="GO:0020037">
    <property type="term" value="F:heme binding"/>
    <property type="evidence" value="ECO:0007669"/>
    <property type="project" value="InterPro"/>
</dbReference>
<evidence type="ECO:0000256" key="7">
    <source>
        <dbReference type="PIRSR" id="PIRSR619791-2"/>
    </source>
</evidence>
<dbReference type="Gene3D" id="1.10.640.10">
    <property type="entry name" value="Haem peroxidase domain superfamily, animal type"/>
    <property type="match status" value="1"/>
</dbReference>
<dbReference type="GO" id="GO:0005576">
    <property type="term" value="C:extracellular region"/>
    <property type="evidence" value="ECO:0007669"/>
    <property type="project" value="UniProtKB-SubCell"/>
</dbReference>
<dbReference type="GO" id="GO:0046872">
    <property type="term" value="F:metal ion binding"/>
    <property type="evidence" value="ECO:0007669"/>
    <property type="project" value="UniProtKB-KW"/>
</dbReference>
<dbReference type="InterPro" id="IPR010255">
    <property type="entry name" value="Haem_peroxidase_sf"/>
</dbReference>
<keyword evidence="9" id="KW-0472">Membrane</keyword>
<dbReference type="EMBL" id="JAPTSV010000774">
    <property type="protein sequence ID" value="KAJ1519139.1"/>
    <property type="molecule type" value="Genomic_DNA"/>
</dbReference>
<dbReference type="PRINTS" id="PR00457">
    <property type="entry name" value="ANPEROXIDASE"/>
</dbReference>
<feature type="compositionally biased region" description="Pro residues" evidence="8">
    <location>
        <begin position="107"/>
        <end position="117"/>
    </location>
</feature>
<dbReference type="Proteomes" id="UP001075354">
    <property type="component" value="Unassembled WGS sequence"/>
</dbReference>
<dbReference type="PROSITE" id="PS50292">
    <property type="entry name" value="PEROXIDASE_3"/>
    <property type="match status" value="1"/>
</dbReference>
<dbReference type="PANTHER" id="PTHR11475">
    <property type="entry name" value="OXIDASE/PEROXIDASE"/>
    <property type="match status" value="1"/>
</dbReference>
<dbReference type="PANTHER" id="PTHR11475:SF141">
    <property type="entry name" value="CARDINAL"/>
    <property type="match status" value="1"/>
</dbReference>
<proteinExistence type="predicted"/>
<feature type="compositionally biased region" description="Pro residues" evidence="8">
    <location>
        <begin position="1504"/>
        <end position="1514"/>
    </location>
</feature>
<reference evidence="10" key="1">
    <citation type="submission" date="2022-12" db="EMBL/GenBank/DDBJ databases">
        <title>Chromosome-level genome assembly of the bean flower thrips Megalurothrips usitatus.</title>
        <authorList>
            <person name="Ma L."/>
            <person name="Liu Q."/>
            <person name="Li H."/>
            <person name="Cai W."/>
        </authorList>
    </citation>
    <scope>NUCLEOTIDE SEQUENCE</scope>
    <source>
        <strain evidence="10">Cailab_2022a</strain>
    </source>
</reference>
<evidence type="ECO:0000256" key="2">
    <source>
        <dbReference type="ARBA" id="ARBA00022525"/>
    </source>
</evidence>
<keyword evidence="9" id="KW-0812">Transmembrane</keyword>
<dbReference type="GO" id="GO:0022412">
    <property type="term" value="P:cellular process involved in reproduction in multicellular organism"/>
    <property type="evidence" value="ECO:0007669"/>
    <property type="project" value="UniProtKB-ARBA"/>
</dbReference>
<feature type="region of interest" description="Disordered" evidence="8">
    <location>
        <begin position="71"/>
        <end position="119"/>
    </location>
</feature>
<gene>
    <name evidence="10" type="ORF">ONE63_011259</name>
</gene>
<evidence type="ECO:0000256" key="1">
    <source>
        <dbReference type="ARBA" id="ARBA00004613"/>
    </source>
</evidence>
<feature type="transmembrane region" description="Helical" evidence="9">
    <location>
        <begin position="43"/>
        <end position="67"/>
    </location>
</feature>
<evidence type="ECO:0000256" key="6">
    <source>
        <dbReference type="ARBA" id="ARBA00023004"/>
    </source>
</evidence>
<keyword evidence="3" id="KW-0560">Oxidoreductase</keyword>
<dbReference type="Pfam" id="PF03098">
    <property type="entry name" value="An_peroxidase"/>
    <property type="match status" value="1"/>
</dbReference>
<keyword evidence="4 7" id="KW-0349">Heme</keyword>
<dbReference type="SUPFAM" id="SSF48113">
    <property type="entry name" value="Heme-dependent peroxidases"/>
    <property type="match status" value="1"/>
</dbReference>
<keyword evidence="11" id="KW-1185">Reference proteome</keyword>
<evidence type="ECO:0000313" key="10">
    <source>
        <dbReference type="EMBL" id="KAJ1519139.1"/>
    </source>
</evidence>
<evidence type="ECO:0000256" key="3">
    <source>
        <dbReference type="ARBA" id="ARBA00022559"/>
    </source>
</evidence>
<evidence type="ECO:0000313" key="11">
    <source>
        <dbReference type="Proteomes" id="UP001075354"/>
    </source>
</evidence>
<keyword evidence="7" id="KW-0479">Metal-binding</keyword>
<evidence type="ECO:0000256" key="5">
    <source>
        <dbReference type="ARBA" id="ARBA00022729"/>
    </source>
</evidence>
<sequence length="2142" mass="225164">MATERTPLRTGPPSGPGAYDQAAPTYVFMTNPGRAHRNKIRQFQCCVCAAILGIFVMALVITISYSVEHDDIDNNRTTPEPPTTTTALPPANGTLQLLLGSSWPKPDAAPPPWPGPQPDEAALQRAVAQGREQLAARATLEATMTPLQRDTPAYRANQAVHTRPEATAMAQRALLEEEATKQLLSGSAPQLSATAAAGRGPRLRSAAADAGSEDAACADDGLPLPCPSTPYRSADGTCNNVDHPRSWGVAMRPFRRALPPAYLDGVSEPRGVLQGLPSAREVSLGVHRPLYRNDPDFTVMLAVWGQFIDHDITATALSQAADGSAISCCDVDPAQQHPECFPVRLAPGDPYYHKYNVTCMEFVRSAPAPTCSLGQREQLNQASSYLDASVVYGPSSELMKSLREDPTHLTEDRDGNAAVRSSAGRLKMTLSPDGRELLPVSEDPADGCNRQEMNDRGRYCFKSGDGRANENLHLTTMHLLLARQHNRLAASLQSMNPQWSDERVFQEARRIVAAQMQHVTYNEFLPVILGPRMMEQMDLNPKAAGYDTSYDPAVDATIANSFAASSFRFAHTLLPGLLKLIGNDTSSPEYVELHQMLFDPYSLYSREGADRALRGAMDTSVEKADNYFNAEVTTKLFAPRSIGRGSSGQPACGLDLVSLNVQRGRDHGLQPYPAWREHCGFPRPASWEDLGGVVDQESLQRMKQIYKSVDDVDVYTGALSEYPVETGLLGGTLTCLLGDQFVRLKRGDRFWYETDQQPQAFTPAQLAEIRKTSLASIICSTSDGVHSAQPRVMRRAQGGANKRVPCAQLPRTNLRAWVERDGRYVVQRADALAATGHEPRHQDNVPDDLVLVGAASSADTAGLTATAARAVRVGARVTSGSVTTSSGASLWSGALPAPIPTRSSGTFLAGGVAWEGSIVASGSTASLRGTFAVDAFSPAAGAAPQPGQRVEGRFDIDLDVLWDSSSDGNIDLSGSFRSPVYLRAGDGQHDGPLVSPKGEGGPLAPVILHGRHDADGTFLWDGNVTLVLPTLAEDSVLDDDDLSSAYSSGPAVAPSSSQVRIVAEVLSGSVTAQGDGGAPVTWWGGSLPTDISTSPFDAHSADVSPAGASVSLVKPSARLDGVLWTATVAASSPTTAQVSGTFKAPRFVHGNFSGAGVQVEWWSGSFALNLRLLGRVDDEVEGGLEALLAPNQQYTSRLLFQADSPSHADPAAEPRAPLELMAAAQEVADGAVPAPVILKGAFSADGKSFSWSGKATLVLPRPAGAPPSPAVQMLGQKRAPHWARPRPRLLAPPPPSGPRLVATVKSGTVKAGPQGQPATTVWSGSFPAAIPMPLLDSVRSSDTQSAAAEAGDSAPLYAHGLIWKGRLSTSATTAILVGTFSAPRFLHAPRADNATGFAIEWWEGSFALELDPTWTGSLDGAVDSSATYSSPVYFKGVSKAGADASPGQAGQRTPLSAFVAASLEQSEGALRAPLILQGAYSADRSLFLWSGALVLALPRPAPPPPATPPLPPLQAAPAGAKTEVKKADATKPGKPAKPAQPPKLRLMGTVVGGSVNATYDNSTETEIWSGGVPMWLPNPLSGLSSWDLDSTIKWSGTLTTLDKTGKLVQLDGEFSAPYYEQGADGVIEHEWKGTFSVQLRNMYTSVTHPELLKSSVKYTSKVVFVPPKAAAGSASDTAPQLLLTDSQGQNLAVIVLQGQYWFWSKSWFWWNGVASVAVPLDDDSGVNPNAYAKPDKQMAVTRVMASAGSASTGTTKVAVAVVEASASFTKIGAVVTSGTVTAAEAGGVPASVWTGTLPASLPSGGSGPASILWSGSLKQSSPTSATLSGTFTTALPGADANATLAWWSGDFTLQLQLLWNASVANCIRPGVKYVTPLYYRSAKQQQSLPQRVASLGQELASGGQQILAFLDGDYSADKTSFLWSGKVFLSLPKGCVAFPSPAPAPAPAPLTLKASAAGGAAGGAGRVAVGAVVASGWVTPSLWSGSLPVAVPVAAVRSLRPLSWTGTLARGSAGTVSVKGKYAAPQYSHDGGVLAVDWIGGDFSFTARTLWDTGATLDGALTGTANYTSVIHLQNSDPLRALEDVQARVPAVWDRMMDGASSPSEITATAKKVPIVLQGEFAPGGATFMWSGGVLIGLPAAA</sequence>
<feature type="region of interest" description="Disordered" evidence="8">
    <location>
        <begin position="1504"/>
        <end position="1543"/>
    </location>
</feature>
<dbReference type="InterPro" id="IPR037120">
    <property type="entry name" value="Haem_peroxidase_sf_animal"/>
</dbReference>